<gene>
    <name evidence="2" type="ORF">PVAP13_1NG548201</name>
</gene>
<sequence length="70" mass="7744">MLHILQLIGCSVSGLSTHQCADGCPSLICFGHPRDDVLTSGYMYSGKLQPYLHSESDVYMMLMDALLIHE</sequence>
<evidence type="ECO:0000313" key="3">
    <source>
        <dbReference type="Proteomes" id="UP000823388"/>
    </source>
</evidence>
<evidence type="ECO:0000256" key="1">
    <source>
        <dbReference type="SAM" id="SignalP"/>
    </source>
</evidence>
<accession>A0A8T0X0U7</accession>
<reference evidence="2" key="1">
    <citation type="submission" date="2020-05" db="EMBL/GenBank/DDBJ databases">
        <title>WGS assembly of Panicum virgatum.</title>
        <authorList>
            <person name="Lovell J.T."/>
            <person name="Jenkins J."/>
            <person name="Shu S."/>
            <person name="Juenger T.E."/>
            <person name="Schmutz J."/>
        </authorList>
    </citation>
    <scope>NUCLEOTIDE SEQUENCE</scope>
    <source>
        <strain evidence="2">AP13</strain>
    </source>
</reference>
<dbReference type="AlphaFoldDB" id="A0A8T0X0U7"/>
<name>A0A8T0X0U7_PANVG</name>
<organism evidence="2 3">
    <name type="scientific">Panicum virgatum</name>
    <name type="common">Blackwell switchgrass</name>
    <dbReference type="NCBI Taxonomy" id="38727"/>
    <lineage>
        <taxon>Eukaryota</taxon>
        <taxon>Viridiplantae</taxon>
        <taxon>Streptophyta</taxon>
        <taxon>Embryophyta</taxon>
        <taxon>Tracheophyta</taxon>
        <taxon>Spermatophyta</taxon>
        <taxon>Magnoliopsida</taxon>
        <taxon>Liliopsida</taxon>
        <taxon>Poales</taxon>
        <taxon>Poaceae</taxon>
        <taxon>PACMAD clade</taxon>
        <taxon>Panicoideae</taxon>
        <taxon>Panicodae</taxon>
        <taxon>Paniceae</taxon>
        <taxon>Panicinae</taxon>
        <taxon>Panicum</taxon>
        <taxon>Panicum sect. Hiantes</taxon>
    </lineage>
</organism>
<feature type="signal peptide" evidence="1">
    <location>
        <begin position="1"/>
        <end position="17"/>
    </location>
</feature>
<dbReference type="Proteomes" id="UP000823388">
    <property type="component" value="Chromosome 1N"/>
</dbReference>
<keyword evidence="3" id="KW-1185">Reference proteome</keyword>
<comment type="caution">
    <text evidence="2">The sequence shown here is derived from an EMBL/GenBank/DDBJ whole genome shotgun (WGS) entry which is preliminary data.</text>
</comment>
<protein>
    <submittedName>
        <fullName evidence="2">Uncharacterized protein</fullName>
    </submittedName>
</protein>
<evidence type="ECO:0000313" key="2">
    <source>
        <dbReference type="EMBL" id="KAG2655172.1"/>
    </source>
</evidence>
<feature type="chain" id="PRO_5035740814" evidence="1">
    <location>
        <begin position="18"/>
        <end position="70"/>
    </location>
</feature>
<dbReference type="EMBL" id="CM029038">
    <property type="protein sequence ID" value="KAG2655172.1"/>
    <property type="molecule type" value="Genomic_DNA"/>
</dbReference>
<proteinExistence type="predicted"/>
<keyword evidence="1" id="KW-0732">Signal</keyword>